<dbReference type="FunFam" id="1.10.1520.10:FF:000032">
    <property type="entry name" value="Dicer-like protein 2"/>
    <property type="match status" value="1"/>
</dbReference>
<dbReference type="GO" id="GO:0005524">
    <property type="term" value="F:ATP binding"/>
    <property type="evidence" value="ECO:0007669"/>
    <property type="project" value="UniProtKB-KW"/>
</dbReference>
<evidence type="ECO:0000259" key="18">
    <source>
        <dbReference type="PROSITE" id="PS51194"/>
    </source>
</evidence>
<dbReference type="GO" id="GO:0051607">
    <property type="term" value="P:defense response to virus"/>
    <property type="evidence" value="ECO:0007669"/>
    <property type="project" value="UniProtKB-KW"/>
</dbReference>
<keyword evidence="6" id="KW-0547">Nucleotide-binding</keyword>
<dbReference type="PANTHER" id="PTHR14950:SF37">
    <property type="entry name" value="ENDORIBONUCLEASE DICER"/>
    <property type="match status" value="1"/>
</dbReference>
<dbReference type="GO" id="GO:0004525">
    <property type="term" value="F:ribonuclease III activity"/>
    <property type="evidence" value="ECO:0007669"/>
    <property type="project" value="InterPro"/>
</dbReference>
<dbReference type="InterPro" id="IPR005034">
    <property type="entry name" value="Dicer_dimerisation"/>
</dbReference>
<dbReference type="GO" id="GO:0030422">
    <property type="term" value="P:siRNA processing"/>
    <property type="evidence" value="ECO:0007669"/>
    <property type="project" value="TreeGrafter"/>
</dbReference>
<dbReference type="GeneID" id="37074272"/>
<evidence type="ECO:0000256" key="15">
    <source>
        <dbReference type="PROSITE-ProRule" id="PRU00657"/>
    </source>
</evidence>
<keyword evidence="9" id="KW-0067">ATP-binding</keyword>
<evidence type="ECO:0000256" key="14">
    <source>
        <dbReference type="ARBA" id="ARBA00025403"/>
    </source>
</evidence>
<name>A0A318ZRW8_9EURO</name>
<evidence type="ECO:0000259" key="19">
    <source>
        <dbReference type="PROSITE" id="PS51327"/>
    </source>
</evidence>
<evidence type="ECO:0000256" key="8">
    <source>
        <dbReference type="ARBA" id="ARBA00022806"/>
    </source>
</evidence>
<dbReference type="GO" id="GO:0005634">
    <property type="term" value="C:nucleus"/>
    <property type="evidence" value="ECO:0007669"/>
    <property type="project" value="TreeGrafter"/>
</dbReference>
<organism evidence="20 21">
    <name type="scientific">Aspergillus saccharolyticus JOP 1030-1</name>
    <dbReference type="NCBI Taxonomy" id="1450539"/>
    <lineage>
        <taxon>Eukaryota</taxon>
        <taxon>Fungi</taxon>
        <taxon>Dikarya</taxon>
        <taxon>Ascomycota</taxon>
        <taxon>Pezizomycotina</taxon>
        <taxon>Eurotiomycetes</taxon>
        <taxon>Eurotiomycetidae</taxon>
        <taxon>Eurotiales</taxon>
        <taxon>Aspergillaceae</taxon>
        <taxon>Aspergillus</taxon>
        <taxon>Aspergillus subgen. Circumdati</taxon>
    </lineage>
</organism>
<keyword evidence="11 15" id="KW-0694">RNA-binding</keyword>
<dbReference type="PROSITE" id="PS51192">
    <property type="entry name" value="HELICASE_ATP_BIND_1"/>
    <property type="match status" value="1"/>
</dbReference>
<dbReference type="InterPro" id="IPR036389">
    <property type="entry name" value="RNase_III_sf"/>
</dbReference>
<keyword evidence="10" id="KW-0460">Magnesium</keyword>
<dbReference type="Pfam" id="PF00271">
    <property type="entry name" value="Helicase_C"/>
    <property type="match status" value="1"/>
</dbReference>
<evidence type="ECO:0000256" key="5">
    <source>
        <dbReference type="ARBA" id="ARBA00022737"/>
    </source>
</evidence>
<dbReference type="PANTHER" id="PTHR14950">
    <property type="entry name" value="DICER-RELATED"/>
    <property type="match status" value="1"/>
</dbReference>
<keyword evidence="8" id="KW-0347">Helicase</keyword>
<dbReference type="CDD" id="cd00593">
    <property type="entry name" value="RIBOc"/>
    <property type="match status" value="2"/>
</dbReference>
<keyword evidence="3" id="KW-0930">Antiviral protein</keyword>
<proteinExistence type="inferred from homology"/>
<comment type="cofactor">
    <cofactor evidence="1">
        <name>Mn(2+)</name>
        <dbReference type="ChEBI" id="CHEBI:29035"/>
    </cofactor>
</comment>
<evidence type="ECO:0000259" key="16">
    <source>
        <dbReference type="PROSITE" id="PS50142"/>
    </source>
</evidence>
<dbReference type="InterPro" id="IPR011545">
    <property type="entry name" value="DEAD/DEAH_box_helicase_dom"/>
</dbReference>
<dbReference type="STRING" id="1450539.A0A318ZRW8"/>
<evidence type="ECO:0000259" key="17">
    <source>
        <dbReference type="PROSITE" id="PS51192"/>
    </source>
</evidence>
<dbReference type="InterPro" id="IPR038248">
    <property type="entry name" value="Dicer_dimer_sf"/>
</dbReference>
<evidence type="ECO:0000256" key="13">
    <source>
        <dbReference type="ARBA" id="ARBA00023211"/>
    </source>
</evidence>
<dbReference type="GO" id="GO:0004386">
    <property type="term" value="F:helicase activity"/>
    <property type="evidence" value="ECO:0007669"/>
    <property type="project" value="UniProtKB-KW"/>
</dbReference>
<evidence type="ECO:0000256" key="11">
    <source>
        <dbReference type="ARBA" id="ARBA00022884"/>
    </source>
</evidence>
<sequence length="1383" mass="155481">MTGKTPNQSTDDPAGYRSRSYQTEMFEASLKGNIIVTMGTGSGKTHIALLRIKRELERNPHKLIWFLTPTVALCQQQYRAIAEHIPAMRARTLTGLDKVELWTDQAVWDAVLRDVQVVFSTHAVLADAMSHGFVRIGQLSLMIFDEAHHCMRRHPANKIMQDFYHPAVAVYGPDAVPKVLGLTASPIVRSNPQELQMIEANLDAICKTPRVHRHELRKFTHCPHLQPMFFAPFDYETERIGSRTLQALIKAWETLDIETDPSVKQLRKSLVGGQALQKALLSGKTHCREQLRKFVARSTHIFEELGEWAVDYYIAASYEQLRSKSEDSQSVSGWTDEERAYLINFLSQLPAPEPTVTSSDPNDYRTSRKFGLLLEFLHGRGHPDFAGLIFAKQRVTVSVLARLLSVYPLTRDRFRCAAYVGWSNGSSKDALGELLDPRLQRETLSEFKSGQKNLIVATDVLEEGIDISACSVVVCYDKPPNLKSFVQRRGRARHKESTYAIMFATDDESSGTGKWESLEQAMIKAYEDDERKLLEAWALEEVHEDVIERFVVESTGAVLTADGAVAHLTHFCDVLPAQPYVDTRAEYSFEIDDTGLLRGTVVLPACVHPKVRRTDGKRWWKTERAARKEAAFQAYKALYEFGLLNDNLLPFTGREEFKQDELSDIPALIEVSEQYDPWIDLAYSWSSPELHQTRIAVGCNGKPAHMYVRLTTPTVLPTLDPMTLYWDSKTTYTLGFGAFDKAVDLTAEAIEHLGSITSLFLQATISKHTAPEQDFVLLFGPDVPHTELESWFLQYGGFESASHVYARNNYPAVMGVVRDCYNNPLLFRRWIVSQEDDLAVIEVECDRLPRRTNLLHRQTLATKLEADLPVASTKVCVMPADSCTIEKLSFEHSIFGRFISAIMDRLEAKLLATRLCETVLCDVGFSSTHHVITAITSPSASALTNYQRYEFFGDTILKFTVSCQLFFEHPNWHEGYLSKGRDSIIKNHRLARAALDAGLDAFIISKTLTPRKWSAPLISEKLAYAAGRRSMSMKVLADVVEALIGAAYLDGGFDRAHACIRRFLPEINLNHFNQSLPYSTPSIQHIVNEKRLIEHIGYTFKDPSILIEALTHPSCQHDASTQSYQRLEFLGDSVLDMVILTTLLAHPTEISQGRMTQIKGAVVNANLLAFFCMEFSLSQERTHVDTHSAHQITLTSTQEFLSLWHFMRCGGGTDLKQARDRALARHRALRGPILDALQHSPDFPWQALSALNADKFFSDLVESILGAIFVDSAGELAVCVDFAERIGLLRFLRRVLNEEIEVVHPKMVAQQLAATAGLGNTIFTTTRLMSEAQEETVKEDATYRCQVEIDGEVIVTAEGCSCADEAQVKAAYLTIESLQRRGL</sequence>
<keyword evidence="13" id="KW-0464">Manganese</keyword>
<dbReference type="SUPFAM" id="SSF69065">
    <property type="entry name" value="RNase III domain-like"/>
    <property type="match status" value="2"/>
</dbReference>
<keyword evidence="4" id="KW-0479">Metal-binding</keyword>
<dbReference type="FunFam" id="3.40.50.300:FF:002480">
    <property type="entry name" value="Dicer-like protein 2"/>
    <property type="match status" value="1"/>
</dbReference>
<dbReference type="Pfam" id="PF03368">
    <property type="entry name" value="Dicer_dimer"/>
    <property type="match status" value="1"/>
</dbReference>
<dbReference type="InterPro" id="IPR014001">
    <property type="entry name" value="Helicase_ATP-bd"/>
</dbReference>
<dbReference type="EMBL" id="KZ821218">
    <property type="protein sequence ID" value="PYH49827.1"/>
    <property type="molecule type" value="Genomic_DNA"/>
</dbReference>
<dbReference type="SMART" id="SM00490">
    <property type="entry name" value="HELICc"/>
    <property type="match status" value="1"/>
</dbReference>
<dbReference type="Gene3D" id="3.40.50.300">
    <property type="entry name" value="P-loop containing nucleotide triphosphate hydrolases"/>
    <property type="match status" value="2"/>
</dbReference>
<feature type="domain" description="RNase III" evidence="16">
    <location>
        <begin position="1089"/>
        <end position="1273"/>
    </location>
</feature>
<evidence type="ECO:0000256" key="6">
    <source>
        <dbReference type="ARBA" id="ARBA00022741"/>
    </source>
</evidence>
<evidence type="ECO:0000256" key="2">
    <source>
        <dbReference type="ARBA" id="ARBA00001946"/>
    </source>
</evidence>
<evidence type="ECO:0000256" key="4">
    <source>
        <dbReference type="ARBA" id="ARBA00022723"/>
    </source>
</evidence>
<dbReference type="SMART" id="SM00535">
    <property type="entry name" value="RIBOc"/>
    <property type="match status" value="2"/>
</dbReference>
<reference evidence="20 21" key="1">
    <citation type="submission" date="2016-12" db="EMBL/GenBank/DDBJ databases">
        <title>The genomes of Aspergillus section Nigri reveals drivers in fungal speciation.</title>
        <authorList>
            <consortium name="DOE Joint Genome Institute"/>
            <person name="Vesth T.C."/>
            <person name="Nybo J."/>
            <person name="Theobald S."/>
            <person name="Brandl J."/>
            <person name="Frisvad J.C."/>
            <person name="Nielsen K.F."/>
            <person name="Lyhne E.K."/>
            <person name="Kogle M.E."/>
            <person name="Kuo A."/>
            <person name="Riley R."/>
            <person name="Clum A."/>
            <person name="Nolan M."/>
            <person name="Lipzen A."/>
            <person name="Salamov A."/>
            <person name="Henrissat B."/>
            <person name="Wiebenga A."/>
            <person name="De Vries R.P."/>
            <person name="Grigoriev I.V."/>
            <person name="Mortensen U.H."/>
            <person name="Andersen M.R."/>
            <person name="Baker S.E."/>
        </authorList>
    </citation>
    <scope>NUCLEOTIDE SEQUENCE [LARGE SCALE GENOMIC DNA]</scope>
    <source>
        <strain evidence="20 21">JOP 1030-1</strain>
    </source>
</reference>
<feature type="domain" description="Helicase C-terminal" evidence="18">
    <location>
        <begin position="369"/>
        <end position="547"/>
    </location>
</feature>
<dbReference type="CDD" id="cd18802">
    <property type="entry name" value="SF2_C_dicer"/>
    <property type="match status" value="1"/>
</dbReference>
<dbReference type="Gene3D" id="1.10.1520.10">
    <property type="entry name" value="Ribonuclease III domain"/>
    <property type="match status" value="2"/>
</dbReference>
<keyword evidence="5" id="KW-0677">Repeat</keyword>
<dbReference type="CDD" id="cd18034">
    <property type="entry name" value="DEXHc_dicer"/>
    <property type="match status" value="1"/>
</dbReference>
<dbReference type="GO" id="GO:0050688">
    <property type="term" value="P:regulation of defense response to virus"/>
    <property type="evidence" value="ECO:0007669"/>
    <property type="project" value="UniProtKB-KW"/>
</dbReference>
<dbReference type="InterPro" id="IPR000999">
    <property type="entry name" value="RNase_III_dom"/>
</dbReference>
<dbReference type="OrthoDB" id="416741at2759"/>
<comment type="similarity">
    <text evidence="15">Belongs to the helicase family. Dicer subfamily.</text>
</comment>
<dbReference type="RefSeq" id="XP_025435809.1">
    <property type="nucleotide sequence ID" value="XM_025573044.1"/>
</dbReference>
<evidence type="ECO:0000256" key="1">
    <source>
        <dbReference type="ARBA" id="ARBA00001936"/>
    </source>
</evidence>
<gene>
    <name evidence="20" type="ORF">BP01DRAFT_331293</name>
</gene>
<dbReference type="SUPFAM" id="SSF52540">
    <property type="entry name" value="P-loop containing nucleoside triphosphate hydrolases"/>
    <property type="match status" value="1"/>
</dbReference>
<evidence type="ECO:0000256" key="7">
    <source>
        <dbReference type="ARBA" id="ARBA00022801"/>
    </source>
</evidence>
<dbReference type="InterPro" id="IPR001650">
    <property type="entry name" value="Helicase_C-like"/>
</dbReference>
<keyword evidence="21" id="KW-1185">Reference proteome</keyword>
<evidence type="ECO:0000256" key="12">
    <source>
        <dbReference type="ARBA" id="ARBA00023118"/>
    </source>
</evidence>
<dbReference type="GO" id="GO:0005737">
    <property type="term" value="C:cytoplasm"/>
    <property type="evidence" value="ECO:0007669"/>
    <property type="project" value="TreeGrafter"/>
</dbReference>
<dbReference type="InterPro" id="IPR027417">
    <property type="entry name" value="P-loop_NTPase"/>
</dbReference>
<evidence type="ECO:0000256" key="9">
    <source>
        <dbReference type="ARBA" id="ARBA00022840"/>
    </source>
</evidence>
<dbReference type="Pfam" id="PF00270">
    <property type="entry name" value="DEAD"/>
    <property type="match status" value="1"/>
</dbReference>
<feature type="domain" description="Dicer dsRNA-binding fold" evidence="19">
    <location>
        <begin position="564"/>
        <end position="658"/>
    </location>
</feature>
<dbReference type="PROSITE" id="PS51327">
    <property type="entry name" value="DICER_DSRBF"/>
    <property type="match status" value="1"/>
</dbReference>
<dbReference type="SMART" id="SM00487">
    <property type="entry name" value="DEXDc"/>
    <property type="match status" value="1"/>
</dbReference>
<feature type="domain" description="RNase III" evidence="16">
    <location>
        <begin position="934"/>
        <end position="1052"/>
    </location>
</feature>
<evidence type="ECO:0000256" key="3">
    <source>
        <dbReference type="ARBA" id="ARBA00022721"/>
    </source>
</evidence>
<evidence type="ECO:0000313" key="20">
    <source>
        <dbReference type="EMBL" id="PYH49827.1"/>
    </source>
</evidence>
<accession>A0A318ZRW8</accession>
<dbReference type="Gene3D" id="3.30.160.380">
    <property type="entry name" value="Dicer dimerisation domain"/>
    <property type="match status" value="1"/>
</dbReference>
<feature type="domain" description="Helicase ATP-binding" evidence="17">
    <location>
        <begin position="25"/>
        <end position="204"/>
    </location>
</feature>
<dbReference type="Proteomes" id="UP000248349">
    <property type="component" value="Unassembled WGS sequence"/>
</dbReference>
<dbReference type="GO" id="GO:0003723">
    <property type="term" value="F:RNA binding"/>
    <property type="evidence" value="ECO:0007669"/>
    <property type="project" value="UniProtKB-UniRule"/>
</dbReference>
<evidence type="ECO:0000313" key="21">
    <source>
        <dbReference type="Proteomes" id="UP000248349"/>
    </source>
</evidence>
<keyword evidence="7" id="KW-0378">Hydrolase</keyword>
<dbReference type="PROSITE" id="PS00517">
    <property type="entry name" value="RNASE_3_1"/>
    <property type="match status" value="1"/>
</dbReference>
<dbReference type="PROSITE" id="PS51194">
    <property type="entry name" value="HELICASE_CTER"/>
    <property type="match status" value="1"/>
</dbReference>
<dbReference type="GO" id="GO:0046872">
    <property type="term" value="F:metal ion binding"/>
    <property type="evidence" value="ECO:0007669"/>
    <property type="project" value="UniProtKB-KW"/>
</dbReference>
<comment type="function">
    <text evidence="14">Dicer-like endonuclease involved in cleaving double-stranded RNA in the RNA interference (RNAi) pathway. Produces 21 to 25 bp dsRNAs (siRNAs) which target the selective destruction of homologous RNAs leading to sequence-specific suppression of gene expression, called post-transcriptional gene silencing (PTGS). Part of a broad host defense response against viral infection and transposons.</text>
</comment>
<comment type="cofactor">
    <cofactor evidence="2">
        <name>Mg(2+)</name>
        <dbReference type="ChEBI" id="CHEBI:18420"/>
    </cofactor>
</comment>
<dbReference type="PROSITE" id="PS50142">
    <property type="entry name" value="RNASE_3_2"/>
    <property type="match status" value="2"/>
</dbReference>
<evidence type="ECO:0000256" key="10">
    <source>
        <dbReference type="ARBA" id="ARBA00022842"/>
    </source>
</evidence>
<dbReference type="Pfam" id="PF00636">
    <property type="entry name" value="Ribonuclease_3"/>
    <property type="match status" value="2"/>
</dbReference>
<dbReference type="FunFam" id="3.40.50.300:FF:001669">
    <property type="entry name" value="Dicer-like protein 1"/>
    <property type="match status" value="1"/>
</dbReference>
<protein>
    <submittedName>
        <fullName evidence="20">Dicer-like protein 2-1</fullName>
    </submittedName>
</protein>
<keyword evidence="12" id="KW-0051">Antiviral defense</keyword>